<dbReference type="Pfam" id="PF01418">
    <property type="entry name" value="HTH_6"/>
    <property type="match status" value="1"/>
</dbReference>
<dbReference type="GO" id="GO:0003700">
    <property type="term" value="F:DNA-binding transcription factor activity"/>
    <property type="evidence" value="ECO:0007669"/>
    <property type="project" value="InterPro"/>
</dbReference>
<name>A0A917K8H2_9BACL</name>
<dbReference type="Proteomes" id="UP000637695">
    <property type="component" value="Unassembled WGS sequence"/>
</dbReference>
<dbReference type="InterPro" id="IPR000281">
    <property type="entry name" value="HTH_RpiR"/>
</dbReference>
<keyword evidence="2" id="KW-0238">DNA-binding</keyword>
<dbReference type="InterPro" id="IPR047640">
    <property type="entry name" value="RpiR-like"/>
</dbReference>
<dbReference type="EMBL" id="BMOY01000012">
    <property type="protein sequence ID" value="GGJ02948.1"/>
    <property type="molecule type" value="Genomic_DNA"/>
</dbReference>
<evidence type="ECO:0000256" key="1">
    <source>
        <dbReference type="ARBA" id="ARBA00023015"/>
    </source>
</evidence>
<dbReference type="PROSITE" id="PS00356">
    <property type="entry name" value="HTH_LACI_1"/>
    <property type="match status" value="1"/>
</dbReference>
<dbReference type="InterPro" id="IPR046348">
    <property type="entry name" value="SIS_dom_sf"/>
</dbReference>
<reference evidence="6" key="2">
    <citation type="submission" date="2020-09" db="EMBL/GenBank/DDBJ databases">
        <authorList>
            <person name="Sun Q."/>
            <person name="Ohkuma M."/>
        </authorList>
    </citation>
    <scope>NUCLEOTIDE SEQUENCE</scope>
    <source>
        <strain evidence="6">JCM 18487</strain>
    </source>
</reference>
<dbReference type="Gene3D" id="1.10.10.10">
    <property type="entry name" value="Winged helix-like DNA-binding domain superfamily/Winged helix DNA-binding domain"/>
    <property type="match status" value="1"/>
</dbReference>
<dbReference type="PANTHER" id="PTHR30514:SF1">
    <property type="entry name" value="HTH-TYPE TRANSCRIPTIONAL REGULATOR HEXR-RELATED"/>
    <property type="match status" value="1"/>
</dbReference>
<evidence type="ECO:0000259" key="4">
    <source>
        <dbReference type="PROSITE" id="PS51071"/>
    </source>
</evidence>
<keyword evidence="3" id="KW-0804">Transcription</keyword>
<dbReference type="GO" id="GO:0003677">
    <property type="term" value="F:DNA binding"/>
    <property type="evidence" value="ECO:0007669"/>
    <property type="project" value="UniProtKB-KW"/>
</dbReference>
<dbReference type="CDD" id="cd05013">
    <property type="entry name" value="SIS_RpiR"/>
    <property type="match status" value="1"/>
</dbReference>
<evidence type="ECO:0000313" key="6">
    <source>
        <dbReference type="EMBL" id="GGJ02948.1"/>
    </source>
</evidence>
<feature type="domain" description="SIS" evidence="5">
    <location>
        <begin position="130"/>
        <end position="270"/>
    </location>
</feature>
<dbReference type="InterPro" id="IPR009057">
    <property type="entry name" value="Homeodomain-like_sf"/>
</dbReference>
<dbReference type="SUPFAM" id="SSF53697">
    <property type="entry name" value="SIS domain"/>
    <property type="match status" value="1"/>
</dbReference>
<evidence type="ECO:0000313" key="7">
    <source>
        <dbReference type="Proteomes" id="UP000637695"/>
    </source>
</evidence>
<evidence type="ECO:0000256" key="3">
    <source>
        <dbReference type="ARBA" id="ARBA00023163"/>
    </source>
</evidence>
<organism evidence="6 7">
    <name type="scientific">Alicyclobacillus cellulosilyticus</name>
    <dbReference type="NCBI Taxonomy" id="1003997"/>
    <lineage>
        <taxon>Bacteria</taxon>
        <taxon>Bacillati</taxon>
        <taxon>Bacillota</taxon>
        <taxon>Bacilli</taxon>
        <taxon>Bacillales</taxon>
        <taxon>Alicyclobacillaceae</taxon>
        <taxon>Alicyclobacillus</taxon>
    </lineage>
</organism>
<evidence type="ECO:0000259" key="5">
    <source>
        <dbReference type="PROSITE" id="PS51464"/>
    </source>
</evidence>
<dbReference type="PROSITE" id="PS51464">
    <property type="entry name" value="SIS"/>
    <property type="match status" value="1"/>
</dbReference>
<evidence type="ECO:0000256" key="2">
    <source>
        <dbReference type="ARBA" id="ARBA00023125"/>
    </source>
</evidence>
<dbReference type="Gene3D" id="3.40.50.10490">
    <property type="entry name" value="Glucose-6-phosphate isomerase like protein, domain 1"/>
    <property type="match status" value="1"/>
</dbReference>
<dbReference type="PROSITE" id="PS51071">
    <property type="entry name" value="HTH_RPIR"/>
    <property type="match status" value="1"/>
</dbReference>
<dbReference type="PANTHER" id="PTHR30514">
    <property type="entry name" value="GLUCOKINASE"/>
    <property type="match status" value="1"/>
</dbReference>
<dbReference type="InterPro" id="IPR035472">
    <property type="entry name" value="RpiR-like_SIS"/>
</dbReference>
<keyword evidence="7" id="KW-1185">Reference proteome</keyword>
<dbReference type="InterPro" id="IPR001347">
    <property type="entry name" value="SIS_dom"/>
</dbReference>
<comment type="caution">
    <text evidence="6">The sequence shown here is derived from an EMBL/GenBank/DDBJ whole genome shotgun (WGS) entry which is preliminary data.</text>
</comment>
<proteinExistence type="predicted"/>
<dbReference type="GO" id="GO:0097367">
    <property type="term" value="F:carbohydrate derivative binding"/>
    <property type="evidence" value="ECO:0007669"/>
    <property type="project" value="InterPro"/>
</dbReference>
<feature type="domain" description="HTH rpiR-type" evidence="4">
    <location>
        <begin position="10"/>
        <end position="86"/>
    </location>
</feature>
<dbReference type="InterPro" id="IPR036388">
    <property type="entry name" value="WH-like_DNA-bd_sf"/>
</dbReference>
<dbReference type="SUPFAM" id="SSF46689">
    <property type="entry name" value="Homeodomain-like"/>
    <property type="match status" value="1"/>
</dbReference>
<dbReference type="Pfam" id="PF01380">
    <property type="entry name" value="SIS"/>
    <property type="match status" value="1"/>
</dbReference>
<protein>
    <submittedName>
        <fullName evidence="6">HTH-type transcriptional regulator</fullName>
    </submittedName>
</protein>
<dbReference type="AlphaFoldDB" id="A0A917K8H2"/>
<dbReference type="GO" id="GO:1901135">
    <property type="term" value="P:carbohydrate derivative metabolic process"/>
    <property type="evidence" value="ECO:0007669"/>
    <property type="project" value="InterPro"/>
</dbReference>
<sequence>MIVAKAIHESNPLLTINTLYPSFSKAEQKVADAVLANTEAVMYSSITDLAEMAGVGETTIIRFCRKLGFRGFQEFKLAVAQDLVSPRQQVMGKIEPSDGVDLIVQKVTAHNTQALDDSIRLLQPEALARASDALMRGRRLYFFGVGSSGITACDAQYRFMRLGFDAHVATDAHVIAMQCALVTPEDVVFGISTSGSTKDLVDAVRIAKSQGACIICLTSHARAPITSLADVVLLAAAKESPLQGGAFASKLVQIHVLDILSTIVSTRLGDRAVQAMEQTAKAVLDKLY</sequence>
<accession>A0A917K8H2</accession>
<keyword evidence="1" id="KW-0805">Transcription regulation</keyword>
<gene>
    <name evidence="6" type="ORF">GCM10010885_10270</name>
</gene>
<reference evidence="6" key="1">
    <citation type="journal article" date="2014" name="Int. J. Syst. Evol. Microbiol.">
        <title>Complete genome sequence of Corynebacterium casei LMG S-19264T (=DSM 44701T), isolated from a smear-ripened cheese.</title>
        <authorList>
            <consortium name="US DOE Joint Genome Institute (JGI-PGF)"/>
            <person name="Walter F."/>
            <person name="Albersmeier A."/>
            <person name="Kalinowski J."/>
            <person name="Ruckert C."/>
        </authorList>
    </citation>
    <scope>NUCLEOTIDE SEQUENCE</scope>
    <source>
        <strain evidence="6">JCM 18487</strain>
    </source>
</reference>